<evidence type="ECO:0000256" key="5">
    <source>
        <dbReference type="ARBA" id="ARBA00023136"/>
    </source>
</evidence>
<comment type="catalytic activity">
    <reaction evidence="8">
        <text>fluoride(in) = fluoride(out)</text>
        <dbReference type="Rhea" id="RHEA:76159"/>
        <dbReference type="ChEBI" id="CHEBI:17051"/>
    </reaction>
    <physiologicalReaction direction="left-to-right" evidence="8">
        <dbReference type="Rhea" id="RHEA:76160"/>
    </physiologicalReaction>
</comment>
<evidence type="ECO:0000256" key="10">
    <source>
        <dbReference type="HAMAP-Rule" id="MF_00454"/>
    </source>
</evidence>
<evidence type="ECO:0000256" key="9">
    <source>
        <dbReference type="ARBA" id="ARBA00049940"/>
    </source>
</evidence>
<keyword evidence="5 10" id="KW-0472">Membrane</keyword>
<feature type="binding site" evidence="10">
    <location>
        <position position="88"/>
    </location>
    <ligand>
        <name>Na(+)</name>
        <dbReference type="ChEBI" id="CHEBI:29101"/>
        <note>structural</note>
    </ligand>
</feature>
<feature type="binding site" evidence="10">
    <location>
        <position position="91"/>
    </location>
    <ligand>
        <name>Na(+)</name>
        <dbReference type="ChEBI" id="CHEBI:29101"/>
        <note>structural</note>
    </ligand>
</feature>
<comment type="caution">
    <text evidence="11">The sequence shown here is derived from an EMBL/GenBank/DDBJ whole genome shotgun (WGS) entry which is preliminary data.</text>
</comment>
<feature type="transmembrane region" description="Helical" evidence="10">
    <location>
        <begin position="112"/>
        <end position="138"/>
    </location>
</feature>
<keyword evidence="4 10" id="KW-1133">Transmembrane helix</keyword>
<evidence type="ECO:0000256" key="1">
    <source>
        <dbReference type="ARBA" id="ARBA00004651"/>
    </source>
</evidence>
<keyword evidence="10" id="KW-0479">Metal-binding</keyword>
<evidence type="ECO:0000256" key="4">
    <source>
        <dbReference type="ARBA" id="ARBA00022989"/>
    </source>
</evidence>
<evidence type="ECO:0000256" key="3">
    <source>
        <dbReference type="ARBA" id="ARBA00022692"/>
    </source>
</evidence>
<comment type="function">
    <text evidence="9 10">Fluoride-specific ion channel. Important for reducing fluoride concentration in the cell, thus reducing its toxicity.</text>
</comment>
<dbReference type="EMBL" id="JBHUFL010000002">
    <property type="protein sequence ID" value="MFD1834509.1"/>
    <property type="molecule type" value="Genomic_DNA"/>
</dbReference>
<keyword evidence="2 10" id="KW-1003">Cell membrane</keyword>
<comment type="similarity">
    <text evidence="7 10">Belongs to the fluoride channel Fluc/FEX (TC 1.A.43) family.</text>
</comment>
<name>A0ABW4PUP9_9MICO</name>
<keyword evidence="10" id="KW-0406">Ion transport</keyword>
<evidence type="ECO:0000256" key="7">
    <source>
        <dbReference type="ARBA" id="ARBA00035120"/>
    </source>
</evidence>
<protein>
    <recommendedName>
        <fullName evidence="10">Fluoride-specific ion channel FluC</fullName>
    </recommendedName>
</protein>
<keyword evidence="6 10" id="KW-0407">Ion channel</keyword>
<proteinExistence type="inferred from homology"/>
<organism evidence="11 12">
    <name type="scientific">Brachybacterium rhamnosum</name>
    <dbReference type="NCBI Taxonomy" id="173361"/>
    <lineage>
        <taxon>Bacteria</taxon>
        <taxon>Bacillati</taxon>
        <taxon>Actinomycetota</taxon>
        <taxon>Actinomycetes</taxon>
        <taxon>Micrococcales</taxon>
        <taxon>Dermabacteraceae</taxon>
        <taxon>Brachybacterium</taxon>
    </lineage>
</organism>
<comment type="activity regulation">
    <text evidence="10">Na(+) is not transported, but it plays an essential structural role and its presence is essential for fluoride channel function.</text>
</comment>
<accession>A0ABW4PUP9</accession>
<feature type="transmembrane region" description="Helical" evidence="10">
    <location>
        <begin position="45"/>
        <end position="65"/>
    </location>
</feature>
<keyword evidence="10" id="KW-0915">Sodium</keyword>
<feature type="transmembrane region" description="Helical" evidence="10">
    <location>
        <begin position="77"/>
        <end position="106"/>
    </location>
</feature>
<dbReference type="Pfam" id="PF02537">
    <property type="entry name" value="CRCB"/>
    <property type="match status" value="1"/>
</dbReference>
<reference evidence="12" key="1">
    <citation type="journal article" date="2019" name="Int. J. Syst. Evol. Microbiol.">
        <title>The Global Catalogue of Microorganisms (GCM) 10K type strain sequencing project: providing services to taxonomists for standard genome sequencing and annotation.</title>
        <authorList>
            <consortium name="The Broad Institute Genomics Platform"/>
            <consortium name="The Broad Institute Genome Sequencing Center for Infectious Disease"/>
            <person name="Wu L."/>
            <person name="Ma J."/>
        </authorList>
    </citation>
    <scope>NUCLEOTIDE SEQUENCE [LARGE SCALE GENOMIC DNA]</scope>
    <source>
        <strain evidence="12">JCM 11650</strain>
    </source>
</reference>
<keyword evidence="10" id="KW-0813">Transport</keyword>
<evidence type="ECO:0000256" key="8">
    <source>
        <dbReference type="ARBA" id="ARBA00035585"/>
    </source>
</evidence>
<evidence type="ECO:0000313" key="11">
    <source>
        <dbReference type="EMBL" id="MFD1834509.1"/>
    </source>
</evidence>
<evidence type="ECO:0000256" key="2">
    <source>
        <dbReference type="ARBA" id="ARBA00022475"/>
    </source>
</evidence>
<evidence type="ECO:0000313" key="12">
    <source>
        <dbReference type="Proteomes" id="UP001597280"/>
    </source>
</evidence>
<gene>
    <name evidence="10" type="primary">fluC</name>
    <name evidence="10" type="synonym">crcB</name>
    <name evidence="11" type="ORF">ACFSDA_05385</name>
</gene>
<dbReference type="Proteomes" id="UP001597280">
    <property type="component" value="Unassembled WGS sequence"/>
</dbReference>
<sequence length="144" mass="14214">MTTSESRPAHLRPGLLAVVLAGGTLGTAAREGLSLAFPATGGVAWVIVGINVIGASLLGLLLEALARSGPDAGRRRLLRLGLGTGVLGGFTTYSTFAVATAGLLGAGRPLLALAYVAATLLLGAGASLAGIMAGAALARRRGER</sequence>
<keyword evidence="3 10" id="KW-0812">Transmembrane</keyword>
<dbReference type="InterPro" id="IPR003691">
    <property type="entry name" value="FluC"/>
</dbReference>
<evidence type="ECO:0000256" key="6">
    <source>
        <dbReference type="ARBA" id="ARBA00023303"/>
    </source>
</evidence>
<dbReference type="HAMAP" id="MF_00454">
    <property type="entry name" value="FluC"/>
    <property type="match status" value="1"/>
</dbReference>
<comment type="subcellular location">
    <subcellularLocation>
        <location evidence="1 10">Cell membrane</location>
        <topology evidence="1 10">Multi-pass membrane protein</topology>
    </subcellularLocation>
</comment>
<dbReference type="RefSeq" id="WP_343903804.1">
    <property type="nucleotide sequence ID" value="NZ_BAAAIS010000002.1"/>
</dbReference>
<keyword evidence="12" id="KW-1185">Reference proteome</keyword>